<dbReference type="InterPro" id="IPR050491">
    <property type="entry name" value="AmpC-like"/>
</dbReference>
<dbReference type="Proteomes" id="UP001176961">
    <property type="component" value="Unassembled WGS sequence"/>
</dbReference>
<accession>A0AA36GF45</accession>
<dbReference type="EMBL" id="CATQJL010000001">
    <property type="protein sequence ID" value="CAJ0592147.1"/>
    <property type="molecule type" value="Genomic_DNA"/>
</dbReference>
<dbReference type="PANTHER" id="PTHR46825:SF9">
    <property type="entry name" value="BETA-LACTAMASE-RELATED DOMAIN-CONTAINING PROTEIN"/>
    <property type="match status" value="1"/>
</dbReference>
<organism evidence="2 3">
    <name type="scientific">Cylicocyclus nassatus</name>
    <name type="common">Nematode worm</name>
    <dbReference type="NCBI Taxonomy" id="53992"/>
    <lineage>
        <taxon>Eukaryota</taxon>
        <taxon>Metazoa</taxon>
        <taxon>Ecdysozoa</taxon>
        <taxon>Nematoda</taxon>
        <taxon>Chromadorea</taxon>
        <taxon>Rhabditida</taxon>
        <taxon>Rhabditina</taxon>
        <taxon>Rhabditomorpha</taxon>
        <taxon>Strongyloidea</taxon>
        <taxon>Strongylidae</taxon>
        <taxon>Cylicocyclus</taxon>
    </lineage>
</organism>
<dbReference type="PANTHER" id="PTHR46825">
    <property type="entry name" value="D-ALANYL-D-ALANINE-CARBOXYPEPTIDASE/ENDOPEPTIDASE AMPH"/>
    <property type="match status" value="1"/>
</dbReference>
<evidence type="ECO:0000259" key="1">
    <source>
        <dbReference type="Pfam" id="PF00144"/>
    </source>
</evidence>
<dbReference type="InterPro" id="IPR001466">
    <property type="entry name" value="Beta-lactam-related"/>
</dbReference>
<dbReference type="Gene3D" id="3.40.710.10">
    <property type="entry name" value="DD-peptidase/beta-lactamase superfamily"/>
    <property type="match status" value="2"/>
</dbReference>
<protein>
    <recommendedName>
        <fullName evidence="1">Beta-lactamase-related domain-containing protein</fullName>
    </recommendedName>
</protein>
<evidence type="ECO:0000313" key="3">
    <source>
        <dbReference type="Proteomes" id="UP001176961"/>
    </source>
</evidence>
<evidence type="ECO:0000313" key="2">
    <source>
        <dbReference type="EMBL" id="CAJ0592147.1"/>
    </source>
</evidence>
<reference evidence="2" key="1">
    <citation type="submission" date="2023-07" db="EMBL/GenBank/DDBJ databases">
        <authorList>
            <consortium name="CYATHOMIX"/>
        </authorList>
    </citation>
    <scope>NUCLEOTIDE SEQUENCE</scope>
    <source>
        <strain evidence="2">N/A</strain>
    </source>
</reference>
<dbReference type="AlphaFoldDB" id="A0AA36GF45"/>
<proteinExistence type="predicted"/>
<keyword evidence="3" id="KW-1185">Reference proteome</keyword>
<sequence length="411" mass="47065">MTELEMVTEEMLVKGMNPAHICRGPDGRFQAVWQGSSQEMRHYIVQEGEIKTILREDVKHGREGYYPASLQVYREKNQTTALIVWEKGFGVRYRIQSGSNLTEMGEEMNGTMMQPHQITAISGKALGFFSRYYVVWHSGDFTWAEKDIPCTKVFDSTFFNLTELDFAVEKQMRLSDIPSMSLCIYKRGKRLLSAAYGFSDLRSETRASPMNSYRIASISKTITAMGIAELINRRLLNLEDRVFGVKVESYAISSRPYSEFIQDVILKPNKIDARIGEVEPKDTEVSYYSPDNANPYTYWTPSKLDAAAGWVMRPEEVVRLFLLVESARFSRYQILTQRSPVKRNYGRGIQLGDDGSLYHLGSLAGSEGIGFSSWDTQIAIFVNMRGREQREQTAWMERLCRLVVKPSNIHY</sequence>
<dbReference type="SUPFAM" id="SSF56601">
    <property type="entry name" value="beta-lactamase/transpeptidase-like"/>
    <property type="match status" value="1"/>
</dbReference>
<gene>
    <name evidence="2" type="ORF">CYNAS_LOCUS4130</name>
</gene>
<comment type="caution">
    <text evidence="2">The sequence shown here is derived from an EMBL/GenBank/DDBJ whole genome shotgun (WGS) entry which is preliminary data.</text>
</comment>
<name>A0AA36GF45_CYLNA</name>
<dbReference type="InterPro" id="IPR012338">
    <property type="entry name" value="Beta-lactam/transpept-like"/>
</dbReference>
<dbReference type="Pfam" id="PF00144">
    <property type="entry name" value="Beta-lactamase"/>
    <property type="match status" value="1"/>
</dbReference>
<feature type="domain" description="Beta-lactamase-related" evidence="1">
    <location>
        <begin position="168"/>
        <end position="242"/>
    </location>
</feature>